<dbReference type="Pfam" id="PF05735">
    <property type="entry name" value="TSP_C"/>
    <property type="match status" value="1"/>
</dbReference>
<dbReference type="Pfam" id="PF13306">
    <property type="entry name" value="LRR_5"/>
    <property type="match status" value="1"/>
</dbReference>
<dbReference type="Gene3D" id="3.80.10.10">
    <property type="entry name" value="Ribonuclease Inhibitor"/>
    <property type="match status" value="6"/>
</dbReference>
<dbReference type="InterPro" id="IPR018097">
    <property type="entry name" value="EGF_Ca-bd_CS"/>
</dbReference>
<keyword evidence="3 13" id="KW-0245">EGF-like domain</keyword>
<dbReference type="SMART" id="SM00365">
    <property type="entry name" value="LRR_SD22"/>
    <property type="match status" value="7"/>
</dbReference>
<dbReference type="PROSITE" id="PS51234">
    <property type="entry name" value="TSP3"/>
    <property type="match status" value="3"/>
</dbReference>
<evidence type="ECO:0000256" key="3">
    <source>
        <dbReference type="ARBA" id="ARBA00022536"/>
    </source>
</evidence>
<dbReference type="PROSITE" id="PS50022">
    <property type="entry name" value="FA58C_3"/>
    <property type="match status" value="1"/>
</dbReference>
<evidence type="ECO:0000256" key="9">
    <source>
        <dbReference type="ARBA" id="ARBA00023136"/>
    </source>
</evidence>
<dbReference type="PANTHER" id="PTHR10199:SF110">
    <property type="entry name" value="TSP C-TERMINAL DOMAIN-CONTAINING PROTEIN"/>
    <property type="match status" value="1"/>
</dbReference>
<feature type="region of interest" description="Disordered" evidence="15">
    <location>
        <begin position="2112"/>
        <end position="2174"/>
    </location>
</feature>
<dbReference type="InterPro" id="IPR020894">
    <property type="entry name" value="Cadherin_CS"/>
</dbReference>
<dbReference type="PROSITE" id="PS51450">
    <property type="entry name" value="LRR"/>
    <property type="match status" value="4"/>
</dbReference>
<evidence type="ECO:0008006" key="23">
    <source>
        <dbReference type="Google" id="ProtNLM"/>
    </source>
</evidence>
<evidence type="ECO:0000256" key="2">
    <source>
        <dbReference type="ARBA" id="ARBA00009456"/>
    </source>
</evidence>
<feature type="chain" id="PRO_5042228707" description="Staphylococcus aureus surface protein A" evidence="16">
    <location>
        <begin position="20"/>
        <end position="2651"/>
    </location>
</feature>
<dbReference type="Proteomes" id="UP001208570">
    <property type="component" value="Unassembled WGS sequence"/>
</dbReference>
<evidence type="ECO:0000259" key="19">
    <source>
        <dbReference type="PROSITE" id="PS50268"/>
    </source>
</evidence>
<evidence type="ECO:0000256" key="5">
    <source>
        <dbReference type="ARBA" id="ARBA00022729"/>
    </source>
</evidence>
<dbReference type="CDD" id="cd00054">
    <property type="entry name" value="EGF_CA"/>
    <property type="match status" value="2"/>
</dbReference>
<keyword evidence="22" id="KW-1185">Reference proteome</keyword>
<feature type="domain" description="F5/8 type C" evidence="17">
    <location>
        <begin position="1542"/>
        <end position="1619"/>
    </location>
</feature>
<dbReference type="Pfam" id="PF00754">
    <property type="entry name" value="F5_F8_type_C"/>
    <property type="match status" value="1"/>
</dbReference>
<dbReference type="Gene3D" id="2.60.40.60">
    <property type="entry name" value="Cadherins"/>
    <property type="match status" value="1"/>
</dbReference>
<dbReference type="InterPro" id="IPR017897">
    <property type="entry name" value="Thrombospondin_3_rpt"/>
</dbReference>
<sequence length="2651" mass="297412">MESVVVKLILTLLVDVVSGQWTADTYWNSRYSGILNFVDYTSDDVKNGLWSDDISLESPYQLSTSEILIGCTFSEITTETFIEPDAITSINILNAPNFHVIGKDTFLSLVNLEKLNLAYNSLSLNTGNWIPRSLPETLTRIALMHNNLFWLPSGMFSATNVTILSLSYNKFKFMPTEGLVGMSELLYLGLDGNQLKTISTGNIEILEETKLQHLNLSNNEIYHLEQHAMSQLPELKILELHQNRLSTIPAYSLHNIVKLMHLDLNNNHLTKLNGGALSNLPELITLRWISDNSLITFPHQVLSEQIYGSLERIYAEYNYISNITELGQEAYQMNMMPYYKAKKNDFQPFLTLPNVIELYLRSNRIIGLGELDLCGMSGLTTLQLTDNDITDAAIHPETFRCVTNLNELTLDLNYLEYIPVALTSAARLPAMKMLDLSNNMLTFVETGTFRQLTTLRILYLQENSILTIEDEALPTKIRTIDLSNNDIRFIQEHPFTGLSQLTTLFLGNNAITIIPDNAFLNCTSLENIDFSNNQIKRLMKYHFKSCPFTGWLYFHNNEIAHIDSGTFSHVNNAKAFTLNSNRLTQIPNGGDFQDLTIVSLLDLSDNYLTSIKTGSFKNVSCKNMYLYNNKIRYIEYLAFEQVEVSWTMDLRNNPLDTLNKWSFYATKANNIHLNNMFISEIPHQAFKDVVVTRHLYINNNNITSIREEAFSNVSVSNTLWLSDCYLKTIDGKMFGQGSFIGRWLYLQNNNLTKIPVDAFYGTTIQFIKLDNNRLTVFPAIALQSLELRTLQIMFNDIREIPPRSFEGYENLETLLLSENELEIIPAELFKPLINLKKLVLRMNNIKMIEYGAFTSQMNSIEEIQLQRNELKHFPTLTPLNRLNKLDLSFNDIETMGPAGQNVTVSAEIVYQINVTWSAPDVWYPGYSSQMTNMIFQVECLSDMAPELYATVHYIEGRQNTHIFTKTDGVKSGTNYECSLVMEKDGFISGKSPFVVVTTQVYTDGNWTAGDNGILLKMVQYDFNTSHDHFTYAVQDYFSNPLYVPSPYGAWLVISNNLLPGSFSDWFRYQEGTNIAIDNALVLSYDSDNNTHRFADSAFFPIDSPGYGVETQRDCQAVYHNFGFTTVIQAGIMFNGNGTISVGGGDELWLYINKILVIQLITNPDDEDLPCRMVDIAPASNPAGGFLNQYEGFIKGGRCDNMTAINGELVFLQLKVGTTYHFELFHTERKGCSSNLYLETKYIDFVQNSSLDEPPVDYLISIPEDFHVDGILAELNLTDEYSKGPDLLVSITKGNEASHFTLKPDTSANRLEANGPPDIIYNYTTIPGIYIPFVECKNLIILHDEDSNQRNETFILPNDTALLILNKSLDYEVVQTYVIIMELVDLGAIPEVTGRIVVKIFVQDVNDNCPTMNETSFSFEPTPAVNTGPVMIISTQDLDSGSNSDVTYLVSYPVISPPLSRYNSSFDLYYIVYNETSEITFNVVAMDNGMPRRGIVATVRLTLSNTCLLDALYEGIETRLDIDSATGYVWFRIPKYWVYAFDCQRQTGLSTGFVLDYQMSASSYEYYSYPGRGRVNETYDSVSWLTGGWVAEIFDTNQWLQVDMLEPYKFHEVILQGRQDQEMWIFNGTSSQNDVIDLTLHPVILARYLRINPQSWVGGISLRMDFVGCTQAEQKYYDTSCQRCDPGHYCPGNGQKYSCGRCESQFDTETCSKSTTEHSFGAQTQCSPCPSGWLCHEGRAFPCPIHQYAQCNASYCPETCTQCEPGYACRGGVRYLCTPGTYSDGYKQFCALCSPGTYQNSSGAELCLTCQPGFISSKMKDRCSHCPRTTWSDGSGEMCQACSGTDCRCLQNPFPCFKGASCYNIKPDGISFGCGSCPSGYVGDGVTCADIDEVCSLYNPCWNWTTCINTEPGYQCTACPPGYKGTFKDARSVDIDVRVYGICGETDVTIENQMCDDVNECDLNHGSCDINSDCYNTIGSYRCGSCKTGFLGDAFYGCYSDNFCITGKHNCSINASCTYIGPGLFGCECFNGYAGNGEFCGEDRDLDGYPDYNLLCSEHNCFQDNCLDVPNSSQEDTDSDRIGDVCDNDDDNDVVPDDKDNCQFVVNYSQSDLDRDDAGDECDNCPNVYNPDQKDTDGDGDGDKCDNDDDNDGIQDTSDNCQLISNPGQEDSDNDGIGDVCDNCKTEPNIDQLDTDQNGYGDACDPVGASDKDRDGDGVIDIYDNCEIVINPDQSDVDGDGIGDGCDDDIDEDGVPNNVDNCPYIYNPSQIDSDGNQVGDVCGTDTDGDGLINCKDHCPLIKSITQTNFTSYITVSLNPSLNVTEPVWKVANDGRQIELVKYTEMPSLLIGTQRYGAIDYTGTLYVNTNEGHDYIGLVFGYQNNQKFYLVTWRHDNKNYGGTSYRTGIKGVEIKVVNSVTGPGSTMADALWHSADTVNEVHILWHDPALKGWRHKTAYRWLLQWRPSLGLIRLLITQGATPIIDSGDLYDLTITGGRVGVFVFNQTAPVWSDVVVRCVEKENMAMLFDGVSQSVSMTNIIELGMEGSFTIEVFVFWKETVPLGIQPIICTLTQELCMFIQDGFFAATMGNNTIYGNTLLTSGQWHHLFMRYEAESENLQDLADRHRIRFTYWKCWQSMGCASEISIVTLSYE</sequence>
<dbReference type="PANTHER" id="PTHR10199">
    <property type="entry name" value="THROMBOSPONDIN"/>
    <property type="match status" value="1"/>
</dbReference>
<reference evidence="21" key="1">
    <citation type="journal article" date="2023" name="Mol. Biol. Evol.">
        <title>Third-Generation Sequencing Reveals the Adaptive Role of the Epigenome in Three Deep-Sea Polychaetes.</title>
        <authorList>
            <person name="Perez M."/>
            <person name="Aroh O."/>
            <person name="Sun Y."/>
            <person name="Lan Y."/>
            <person name="Juniper S.K."/>
            <person name="Young C.R."/>
            <person name="Angers B."/>
            <person name="Qian P.Y."/>
        </authorList>
    </citation>
    <scope>NUCLEOTIDE SEQUENCE</scope>
    <source>
        <strain evidence="21">P08H-3</strain>
    </source>
</reference>
<keyword evidence="4" id="KW-0433">Leucine-rich repeat</keyword>
<comment type="similarity">
    <text evidence="2">Belongs to the thrombospondin family.</text>
</comment>
<evidence type="ECO:0000256" key="10">
    <source>
        <dbReference type="ARBA" id="ARBA00023157"/>
    </source>
</evidence>
<keyword evidence="5 16" id="KW-0732">Signal</keyword>
<dbReference type="InterPro" id="IPR009030">
    <property type="entry name" value="Growth_fac_rcpt_cys_sf"/>
</dbReference>
<evidence type="ECO:0000256" key="1">
    <source>
        <dbReference type="ARBA" id="ARBA00004370"/>
    </source>
</evidence>
<evidence type="ECO:0000313" key="22">
    <source>
        <dbReference type="Proteomes" id="UP001208570"/>
    </source>
</evidence>
<dbReference type="GO" id="GO:0007156">
    <property type="term" value="P:homophilic cell adhesion via plasma membrane adhesion molecules"/>
    <property type="evidence" value="ECO:0007669"/>
    <property type="project" value="InterPro"/>
</dbReference>
<accession>A0AAD9JRR5</accession>
<dbReference type="PROSITE" id="PS51236">
    <property type="entry name" value="TSP_CTER"/>
    <property type="match status" value="1"/>
</dbReference>
<dbReference type="SMART" id="SM00181">
    <property type="entry name" value="EGF"/>
    <property type="match status" value="5"/>
</dbReference>
<evidence type="ECO:0000256" key="11">
    <source>
        <dbReference type="ARBA" id="ARBA00023180"/>
    </source>
</evidence>
<dbReference type="PROSITE" id="PS01186">
    <property type="entry name" value="EGF_2"/>
    <property type="match status" value="1"/>
</dbReference>
<dbReference type="InterPro" id="IPR049883">
    <property type="entry name" value="NOTCH1_EGF-like"/>
</dbReference>
<feature type="repeat" description="TSP type-3" evidence="14">
    <location>
        <begin position="2133"/>
        <end position="2168"/>
    </location>
</feature>
<evidence type="ECO:0000259" key="20">
    <source>
        <dbReference type="PROSITE" id="PS51236"/>
    </source>
</evidence>
<dbReference type="PROSITE" id="PS01285">
    <property type="entry name" value="FA58C_1"/>
    <property type="match status" value="1"/>
</dbReference>
<feature type="repeat" description="TSP type-3" evidence="14">
    <location>
        <begin position="2234"/>
        <end position="2269"/>
    </location>
</feature>
<keyword evidence="7 12" id="KW-0106">Calcium</keyword>
<dbReference type="FunFam" id="4.10.1080.10:FF:000001">
    <property type="entry name" value="Thrombospondin 3"/>
    <property type="match status" value="1"/>
</dbReference>
<comment type="caution">
    <text evidence="21">The sequence shown here is derived from an EMBL/GenBank/DDBJ whole genome shotgun (WGS) entry which is preliminary data.</text>
</comment>
<keyword evidence="10" id="KW-1015">Disulfide bond</keyword>
<dbReference type="SUPFAM" id="SSF52058">
    <property type="entry name" value="L domain-like"/>
    <property type="match status" value="3"/>
</dbReference>
<dbReference type="InterPro" id="IPR002126">
    <property type="entry name" value="Cadherin-like_dom"/>
</dbReference>
<evidence type="ECO:0000256" key="12">
    <source>
        <dbReference type="PROSITE-ProRule" id="PRU00043"/>
    </source>
</evidence>
<dbReference type="SMART" id="SM00369">
    <property type="entry name" value="LRR_TYP"/>
    <property type="match status" value="21"/>
</dbReference>
<feature type="signal peptide" evidence="16">
    <location>
        <begin position="1"/>
        <end position="19"/>
    </location>
</feature>
<keyword evidence="6" id="KW-0677">Repeat</keyword>
<evidence type="ECO:0000256" key="7">
    <source>
        <dbReference type="ARBA" id="ARBA00022837"/>
    </source>
</evidence>
<feature type="compositionally biased region" description="Acidic residues" evidence="15">
    <location>
        <begin position="2085"/>
        <end position="2094"/>
    </location>
</feature>
<dbReference type="SUPFAM" id="SSF57184">
    <property type="entry name" value="Growth factor receptor domain"/>
    <property type="match status" value="2"/>
</dbReference>
<keyword evidence="11" id="KW-0325">Glycoprotein</keyword>
<feature type="domain" description="EGF-like" evidence="18">
    <location>
        <begin position="1999"/>
        <end position="2040"/>
    </location>
</feature>
<dbReference type="Pfam" id="PF02412">
    <property type="entry name" value="TSP_3"/>
    <property type="match status" value="5"/>
</dbReference>
<feature type="repeat" description="TSP type-3" evidence="14">
    <location>
        <begin position="2074"/>
        <end position="2109"/>
    </location>
</feature>
<dbReference type="InterPro" id="IPR013320">
    <property type="entry name" value="ConA-like_dom_sf"/>
</dbReference>
<comment type="caution">
    <text evidence="13">Lacks conserved residue(s) required for the propagation of feature annotation.</text>
</comment>
<dbReference type="SMART" id="SM01411">
    <property type="entry name" value="Ephrin_rec_like"/>
    <property type="match status" value="1"/>
</dbReference>
<evidence type="ECO:0000256" key="14">
    <source>
        <dbReference type="PROSITE-ProRule" id="PRU00634"/>
    </source>
</evidence>
<feature type="domain" description="TSP C-terminal" evidence="20">
    <location>
        <begin position="2309"/>
        <end position="2521"/>
    </location>
</feature>
<keyword evidence="8" id="KW-0130">Cell adhesion</keyword>
<evidence type="ECO:0000256" key="6">
    <source>
        <dbReference type="ARBA" id="ARBA00022737"/>
    </source>
</evidence>
<dbReference type="SMART" id="SM00112">
    <property type="entry name" value="CA"/>
    <property type="match status" value="2"/>
</dbReference>
<dbReference type="InterPro" id="IPR000421">
    <property type="entry name" value="FA58C"/>
</dbReference>
<dbReference type="InterPro" id="IPR008859">
    <property type="entry name" value="Thrombospondin_C"/>
</dbReference>
<dbReference type="Gene3D" id="2.60.120.260">
    <property type="entry name" value="Galactose-binding domain-like"/>
    <property type="match status" value="2"/>
</dbReference>
<dbReference type="InterPro" id="IPR015919">
    <property type="entry name" value="Cadherin-like_sf"/>
</dbReference>
<evidence type="ECO:0000256" key="13">
    <source>
        <dbReference type="PROSITE-ProRule" id="PRU00076"/>
    </source>
</evidence>
<dbReference type="InterPro" id="IPR008979">
    <property type="entry name" value="Galactose-bd-like_sf"/>
</dbReference>
<dbReference type="Gene3D" id="4.10.1080.10">
    <property type="entry name" value="TSP type-3 repeat"/>
    <property type="match status" value="2"/>
</dbReference>
<dbReference type="SMART" id="SM00364">
    <property type="entry name" value="LRR_BAC"/>
    <property type="match status" value="7"/>
</dbReference>
<dbReference type="InterPro" id="IPR032675">
    <property type="entry name" value="LRR_dom_sf"/>
</dbReference>
<dbReference type="PROSITE" id="PS50268">
    <property type="entry name" value="CADHERIN_2"/>
    <property type="match status" value="1"/>
</dbReference>
<evidence type="ECO:0000259" key="18">
    <source>
        <dbReference type="PROSITE" id="PS50026"/>
    </source>
</evidence>
<feature type="domain" description="Cadherin" evidence="19">
    <location>
        <begin position="1253"/>
        <end position="1411"/>
    </location>
</feature>
<dbReference type="GO" id="GO:0005576">
    <property type="term" value="C:extracellular region"/>
    <property type="evidence" value="ECO:0007669"/>
    <property type="project" value="InterPro"/>
</dbReference>
<evidence type="ECO:0000256" key="8">
    <source>
        <dbReference type="ARBA" id="ARBA00022889"/>
    </source>
</evidence>
<dbReference type="SUPFAM" id="SSF49785">
    <property type="entry name" value="Galactose-binding domain-like"/>
    <property type="match status" value="1"/>
</dbReference>
<comment type="subcellular location">
    <subcellularLocation>
        <location evidence="1">Membrane</location>
    </subcellularLocation>
</comment>
<dbReference type="PROSITE" id="PS50026">
    <property type="entry name" value="EGF_3"/>
    <property type="match status" value="1"/>
</dbReference>
<protein>
    <recommendedName>
        <fullName evidence="23">Staphylococcus aureus surface protein A</fullName>
    </recommendedName>
</protein>
<dbReference type="InterPro" id="IPR028974">
    <property type="entry name" value="TSP_type-3_rpt"/>
</dbReference>
<evidence type="ECO:0000256" key="16">
    <source>
        <dbReference type="SAM" id="SignalP"/>
    </source>
</evidence>
<gene>
    <name evidence="21" type="ORF">LSH36_192g01009</name>
</gene>
<dbReference type="InterPro" id="IPR003367">
    <property type="entry name" value="Thrombospondin_3-like_rpt"/>
</dbReference>
<feature type="region of interest" description="Disordered" evidence="15">
    <location>
        <begin position="2190"/>
        <end position="2215"/>
    </location>
</feature>
<dbReference type="Pfam" id="PF07645">
    <property type="entry name" value="EGF_CA"/>
    <property type="match status" value="2"/>
</dbReference>
<dbReference type="SUPFAM" id="SSF49313">
    <property type="entry name" value="Cadherin-like"/>
    <property type="match status" value="2"/>
</dbReference>
<name>A0AAD9JRR5_9ANNE</name>
<evidence type="ECO:0000256" key="4">
    <source>
        <dbReference type="ARBA" id="ARBA00022614"/>
    </source>
</evidence>
<dbReference type="GO" id="GO:0005886">
    <property type="term" value="C:plasma membrane"/>
    <property type="evidence" value="ECO:0007669"/>
    <property type="project" value="InterPro"/>
</dbReference>
<feature type="compositionally biased region" description="Basic and acidic residues" evidence="15">
    <location>
        <begin position="2131"/>
        <end position="2144"/>
    </location>
</feature>
<feature type="compositionally biased region" description="Acidic residues" evidence="15">
    <location>
        <begin position="2113"/>
        <end position="2122"/>
    </location>
</feature>
<dbReference type="InterPro" id="IPR026906">
    <property type="entry name" value="LRR_5"/>
</dbReference>
<dbReference type="Gene3D" id="2.60.120.200">
    <property type="match status" value="1"/>
</dbReference>
<dbReference type="SUPFAM" id="SSF103647">
    <property type="entry name" value="TSP type-3 repeat"/>
    <property type="match status" value="3"/>
</dbReference>
<dbReference type="InterPro" id="IPR001881">
    <property type="entry name" value="EGF-like_Ca-bd_dom"/>
</dbReference>
<feature type="compositionally biased region" description="Polar residues" evidence="15">
    <location>
        <begin position="2159"/>
        <end position="2168"/>
    </location>
</feature>
<dbReference type="EMBL" id="JAODUP010000192">
    <property type="protein sequence ID" value="KAK2157408.1"/>
    <property type="molecule type" value="Genomic_DNA"/>
</dbReference>
<proteinExistence type="inferred from homology"/>
<keyword evidence="9" id="KW-0472">Membrane</keyword>
<evidence type="ECO:0000256" key="15">
    <source>
        <dbReference type="SAM" id="MobiDB-lite"/>
    </source>
</evidence>
<dbReference type="SMART" id="SM00179">
    <property type="entry name" value="EGF_CA"/>
    <property type="match status" value="2"/>
</dbReference>
<dbReference type="InterPro" id="IPR003591">
    <property type="entry name" value="Leu-rich_rpt_typical-subtyp"/>
</dbReference>
<dbReference type="Gene3D" id="2.10.25.10">
    <property type="entry name" value="Laminin"/>
    <property type="match status" value="4"/>
</dbReference>
<dbReference type="Pfam" id="PF13855">
    <property type="entry name" value="LRR_8"/>
    <property type="match status" value="6"/>
</dbReference>
<dbReference type="InterPro" id="IPR001611">
    <property type="entry name" value="Leu-rich_rpt"/>
</dbReference>
<dbReference type="SUPFAM" id="SSF49899">
    <property type="entry name" value="Concanavalin A-like lectins/glucanases"/>
    <property type="match status" value="2"/>
</dbReference>
<evidence type="ECO:0000313" key="21">
    <source>
        <dbReference type="EMBL" id="KAK2157408.1"/>
    </source>
</evidence>
<dbReference type="FunFam" id="2.10.25.10:FF:000038">
    <property type="entry name" value="Fibrillin 2"/>
    <property type="match status" value="1"/>
</dbReference>
<dbReference type="PROSITE" id="PS01187">
    <property type="entry name" value="EGF_CA"/>
    <property type="match status" value="1"/>
</dbReference>
<dbReference type="PRINTS" id="PR00205">
    <property type="entry name" value="CADHERIN"/>
</dbReference>
<dbReference type="InterPro" id="IPR000742">
    <property type="entry name" value="EGF"/>
</dbReference>
<feature type="region of interest" description="Disordered" evidence="15">
    <location>
        <begin position="2071"/>
        <end position="2099"/>
    </location>
</feature>
<dbReference type="CDD" id="cd11304">
    <property type="entry name" value="Cadherin_repeat"/>
    <property type="match status" value="2"/>
</dbReference>
<evidence type="ECO:0000259" key="17">
    <source>
        <dbReference type="PROSITE" id="PS50022"/>
    </source>
</evidence>
<dbReference type="PROSITE" id="PS00232">
    <property type="entry name" value="CADHERIN_1"/>
    <property type="match status" value="1"/>
</dbReference>
<organism evidence="21 22">
    <name type="scientific">Paralvinella palmiformis</name>
    <dbReference type="NCBI Taxonomy" id="53620"/>
    <lineage>
        <taxon>Eukaryota</taxon>
        <taxon>Metazoa</taxon>
        <taxon>Spiralia</taxon>
        <taxon>Lophotrochozoa</taxon>
        <taxon>Annelida</taxon>
        <taxon>Polychaeta</taxon>
        <taxon>Sedentaria</taxon>
        <taxon>Canalipalpata</taxon>
        <taxon>Terebellida</taxon>
        <taxon>Terebelliformia</taxon>
        <taxon>Alvinellidae</taxon>
        <taxon>Paralvinella</taxon>
    </lineage>
</organism>
<dbReference type="GO" id="GO:0005509">
    <property type="term" value="F:calcium ion binding"/>
    <property type="evidence" value="ECO:0007669"/>
    <property type="project" value="UniProtKB-UniRule"/>
</dbReference>